<evidence type="ECO:0000313" key="14">
    <source>
        <dbReference type="Proteomes" id="UP000887226"/>
    </source>
</evidence>
<accession>A0A9P8CCB4</accession>
<evidence type="ECO:0000256" key="3">
    <source>
        <dbReference type="ARBA" id="ARBA00022089"/>
    </source>
</evidence>
<evidence type="ECO:0000256" key="5">
    <source>
        <dbReference type="ARBA" id="ARBA00022729"/>
    </source>
</evidence>
<sequence>MRFSLALASCVTVAHAWENTSPFLLFSNTASPELISAPTNLQTSANLLATLKPLMRECTSDIYLMINQPRLSPLDFHEQSMPHLFHALLSSPATRFEVKNVLGMDTKTMRQDIMKELCGGKVDHEEFWGLVGEDKMESSVRDGAKMVVYNSMETPLPRTRGAREEILRDNDAQISSMIRSIPAGARYTVIYSSTPLNSTIAEETPVYEPEFESQAAAHLDLRREVVARVPPQSLELDQRPLFERYQFFTPGIFMGLIVAIIMFMILSVGVSAVSSLQVPYGAFDKENGPNAQKKQ</sequence>
<dbReference type="GO" id="GO:0009272">
    <property type="term" value="P:fungal-type cell wall biogenesis"/>
    <property type="evidence" value="ECO:0007669"/>
    <property type="project" value="TreeGrafter"/>
</dbReference>
<keyword evidence="9" id="KW-0961">Cell wall biogenesis/degradation</keyword>
<keyword evidence="4 10" id="KW-0812">Transmembrane</keyword>
<evidence type="ECO:0000256" key="2">
    <source>
        <dbReference type="ARBA" id="ARBA00008203"/>
    </source>
</evidence>
<dbReference type="InterPro" id="IPR046756">
    <property type="entry name" value="VAS1/VOA1_TM"/>
</dbReference>
<evidence type="ECO:0000256" key="6">
    <source>
        <dbReference type="ARBA" id="ARBA00022824"/>
    </source>
</evidence>
<evidence type="ECO:0000256" key="10">
    <source>
        <dbReference type="SAM" id="Phobius"/>
    </source>
</evidence>
<keyword evidence="7 10" id="KW-1133">Transmembrane helix</keyword>
<dbReference type="PANTHER" id="PTHR28285">
    <property type="entry name" value="PROTEIN BIG1"/>
    <property type="match status" value="1"/>
</dbReference>
<protein>
    <recommendedName>
        <fullName evidence="3">Protein BIG1</fullName>
    </recommendedName>
</protein>
<keyword evidence="5 11" id="KW-0732">Signal</keyword>
<evidence type="ECO:0000256" key="1">
    <source>
        <dbReference type="ARBA" id="ARBA00004115"/>
    </source>
</evidence>
<evidence type="ECO:0000256" key="8">
    <source>
        <dbReference type="ARBA" id="ARBA00023136"/>
    </source>
</evidence>
<dbReference type="InterPro" id="IPR037654">
    <property type="entry name" value="Big1"/>
</dbReference>
<dbReference type="AlphaFoldDB" id="A0A9P8CCB4"/>
<organism evidence="13 14">
    <name type="scientific">Calycina marina</name>
    <dbReference type="NCBI Taxonomy" id="1763456"/>
    <lineage>
        <taxon>Eukaryota</taxon>
        <taxon>Fungi</taxon>
        <taxon>Dikarya</taxon>
        <taxon>Ascomycota</taxon>
        <taxon>Pezizomycotina</taxon>
        <taxon>Leotiomycetes</taxon>
        <taxon>Helotiales</taxon>
        <taxon>Pezizellaceae</taxon>
        <taxon>Calycina</taxon>
    </lineage>
</organism>
<dbReference type="PANTHER" id="PTHR28285:SF1">
    <property type="entry name" value="PROTEIN BIG1"/>
    <property type="match status" value="1"/>
</dbReference>
<evidence type="ECO:0000256" key="7">
    <source>
        <dbReference type="ARBA" id="ARBA00022989"/>
    </source>
</evidence>
<dbReference type="OrthoDB" id="9985059at2759"/>
<feature type="signal peptide" evidence="11">
    <location>
        <begin position="1"/>
        <end position="16"/>
    </location>
</feature>
<evidence type="ECO:0000256" key="11">
    <source>
        <dbReference type="SAM" id="SignalP"/>
    </source>
</evidence>
<evidence type="ECO:0000259" key="12">
    <source>
        <dbReference type="Pfam" id="PF20520"/>
    </source>
</evidence>
<comment type="similarity">
    <text evidence="2">Belongs to the BIG1 family.</text>
</comment>
<comment type="subcellular location">
    <subcellularLocation>
        <location evidence="1">Endoplasmic reticulum membrane</location>
        <topology evidence="1">Single-pass type I membrane protein</topology>
    </subcellularLocation>
</comment>
<feature type="domain" description="V-type proton ATPase subunit S1/VOA1 transmembrane" evidence="12">
    <location>
        <begin position="246"/>
        <end position="285"/>
    </location>
</feature>
<dbReference type="GO" id="GO:0071555">
    <property type="term" value="P:cell wall organization"/>
    <property type="evidence" value="ECO:0007669"/>
    <property type="project" value="UniProtKB-KW"/>
</dbReference>
<keyword evidence="14" id="KW-1185">Reference proteome</keyword>
<evidence type="ECO:0000256" key="4">
    <source>
        <dbReference type="ARBA" id="ARBA00022692"/>
    </source>
</evidence>
<reference evidence="13" key="1">
    <citation type="journal article" date="2021" name="IMA Fungus">
        <title>Genomic characterization of three marine fungi, including Emericellopsis atlantica sp. nov. with signatures of a generalist lifestyle and marine biomass degradation.</title>
        <authorList>
            <person name="Hagestad O.C."/>
            <person name="Hou L."/>
            <person name="Andersen J.H."/>
            <person name="Hansen E.H."/>
            <person name="Altermark B."/>
            <person name="Li C."/>
            <person name="Kuhnert E."/>
            <person name="Cox R.J."/>
            <person name="Crous P.W."/>
            <person name="Spatafora J.W."/>
            <person name="Lail K."/>
            <person name="Amirebrahimi M."/>
            <person name="Lipzen A."/>
            <person name="Pangilinan J."/>
            <person name="Andreopoulos W."/>
            <person name="Hayes R.D."/>
            <person name="Ng V."/>
            <person name="Grigoriev I.V."/>
            <person name="Jackson S.A."/>
            <person name="Sutton T.D.S."/>
            <person name="Dobson A.D.W."/>
            <person name="Rama T."/>
        </authorList>
    </citation>
    <scope>NUCLEOTIDE SEQUENCE</scope>
    <source>
        <strain evidence="13">TRa3180A</strain>
    </source>
</reference>
<gene>
    <name evidence="13" type="ORF">BJ878DRAFT_520728</name>
</gene>
<dbReference type="Proteomes" id="UP000887226">
    <property type="component" value="Unassembled WGS sequence"/>
</dbReference>
<proteinExistence type="inferred from homology"/>
<dbReference type="Pfam" id="PF20520">
    <property type="entry name" value="Ac45-VOA1_TM"/>
    <property type="match status" value="1"/>
</dbReference>
<comment type="caution">
    <text evidence="13">The sequence shown here is derived from an EMBL/GenBank/DDBJ whole genome shotgun (WGS) entry which is preliminary data.</text>
</comment>
<keyword evidence="8 10" id="KW-0472">Membrane</keyword>
<name>A0A9P8CCB4_9HELO</name>
<keyword evidence="6" id="KW-0256">Endoplasmic reticulum</keyword>
<dbReference type="GO" id="GO:0005789">
    <property type="term" value="C:endoplasmic reticulum membrane"/>
    <property type="evidence" value="ECO:0007669"/>
    <property type="project" value="UniProtKB-SubCell"/>
</dbReference>
<dbReference type="GO" id="GO:0006078">
    <property type="term" value="P:(1-&gt;6)-beta-D-glucan biosynthetic process"/>
    <property type="evidence" value="ECO:0007669"/>
    <property type="project" value="TreeGrafter"/>
</dbReference>
<dbReference type="EMBL" id="MU254212">
    <property type="protein sequence ID" value="KAG9241440.1"/>
    <property type="molecule type" value="Genomic_DNA"/>
</dbReference>
<evidence type="ECO:0000313" key="13">
    <source>
        <dbReference type="EMBL" id="KAG9241440.1"/>
    </source>
</evidence>
<evidence type="ECO:0000256" key="9">
    <source>
        <dbReference type="ARBA" id="ARBA00023316"/>
    </source>
</evidence>
<feature type="transmembrane region" description="Helical" evidence="10">
    <location>
        <begin position="247"/>
        <end position="270"/>
    </location>
</feature>
<feature type="chain" id="PRO_5040384673" description="Protein BIG1" evidence="11">
    <location>
        <begin position="17"/>
        <end position="295"/>
    </location>
</feature>